<accession>B4W3A5</accession>
<name>B4W3A5_9CYAN</name>
<protein>
    <submittedName>
        <fullName evidence="1">Uncharacterized protein</fullName>
    </submittedName>
</protein>
<keyword evidence="2" id="KW-1185">Reference proteome</keyword>
<dbReference type="Proteomes" id="UP000003835">
    <property type="component" value="Unassembled WGS sequence"/>
</dbReference>
<organism evidence="1 2">
    <name type="scientific">Coleofasciculus chthonoplastes PCC 7420</name>
    <dbReference type="NCBI Taxonomy" id="118168"/>
    <lineage>
        <taxon>Bacteria</taxon>
        <taxon>Bacillati</taxon>
        <taxon>Cyanobacteriota</taxon>
        <taxon>Cyanophyceae</taxon>
        <taxon>Coleofasciculales</taxon>
        <taxon>Coleofasciculaceae</taxon>
        <taxon>Coleofasciculus</taxon>
    </lineage>
</organism>
<proteinExistence type="predicted"/>
<sequence>MYSGATLSDRAIIHNQRKVNSGQLKVSQKSATSAKFLNPVLT</sequence>
<evidence type="ECO:0000313" key="2">
    <source>
        <dbReference type="Proteomes" id="UP000003835"/>
    </source>
</evidence>
<reference evidence="1 2" key="1">
    <citation type="submission" date="2008-07" db="EMBL/GenBank/DDBJ databases">
        <authorList>
            <person name="Tandeau de Marsac N."/>
            <person name="Ferriera S."/>
            <person name="Johnson J."/>
            <person name="Kravitz S."/>
            <person name="Beeson K."/>
            <person name="Sutton G."/>
            <person name="Rogers Y.-H."/>
            <person name="Friedman R."/>
            <person name="Frazier M."/>
            <person name="Venter J.C."/>
        </authorList>
    </citation>
    <scope>NUCLEOTIDE SEQUENCE [LARGE SCALE GENOMIC DNA]</scope>
    <source>
        <strain evidence="1 2">PCC 7420</strain>
    </source>
</reference>
<dbReference type="AlphaFoldDB" id="B4W3A5"/>
<dbReference type="EMBL" id="DS989874">
    <property type="protein sequence ID" value="EDX71330.1"/>
    <property type="molecule type" value="Genomic_DNA"/>
</dbReference>
<evidence type="ECO:0000313" key="1">
    <source>
        <dbReference type="EMBL" id="EDX71330.1"/>
    </source>
</evidence>
<dbReference type="HOGENOM" id="CLU_3249956_0_0_3"/>
<gene>
    <name evidence="1" type="ORF">MC7420_3445</name>
</gene>